<dbReference type="AlphaFoldDB" id="A0A5S6R6T4"/>
<dbReference type="Proteomes" id="UP000000763">
    <property type="component" value="Chromosome 6"/>
</dbReference>
<dbReference type="KEGG" id="dosa:Os06g0209400"/>
<evidence type="ECO:0000313" key="2">
    <source>
        <dbReference type="EMBL" id="BAF19022.2"/>
    </source>
</evidence>
<dbReference type="PANTHER" id="PTHR37707:SF1">
    <property type="entry name" value="MATERNAL EFFECT EMBRYO ARREST 9"/>
    <property type="match status" value="1"/>
</dbReference>
<protein>
    <submittedName>
        <fullName evidence="2">Os06g0209400 protein</fullName>
    </submittedName>
</protein>
<reference evidence="2" key="8">
    <citation type="submission" date="2012-08" db="EMBL/GenBank/DDBJ databases">
        <title>The Second Rice Annotation Project Meeting (RAP2).</title>
        <authorList>
            <consortium name="The Rice Annotation Project (RAP)"/>
        </authorList>
    </citation>
    <scope>NUCLEOTIDE SEQUENCE</scope>
</reference>
<organism evidence="1 3">
    <name type="scientific">Oryza sativa subsp. japonica</name>
    <name type="common">Rice</name>
    <dbReference type="NCBI Taxonomy" id="39947"/>
    <lineage>
        <taxon>Eukaryota</taxon>
        <taxon>Viridiplantae</taxon>
        <taxon>Streptophyta</taxon>
        <taxon>Embryophyta</taxon>
        <taxon>Tracheophyta</taxon>
        <taxon>Spermatophyta</taxon>
        <taxon>Magnoliopsida</taxon>
        <taxon>Liliopsida</taxon>
        <taxon>Poales</taxon>
        <taxon>Poaceae</taxon>
        <taxon>BOP clade</taxon>
        <taxon>Oryzoideae</taxon>
        <taxon>Oryzeae</taxon>
        <taxon>Oryzinae</taxon>
        <taxon>Oryza</taxon>
        <taxon>Oryza sativa</taxon>
    </lineage>
</organism>
<reference evidence="3" key="6">
    <citation type="journal article" date="2008" name="Nucleic Acids Res.">
        <title>The rice annotation project database (RAP-DB): 2008 update.</title>
        <authorList>
            <consortium name="The rice annotation project (RAP)"/>
        </authorList>
    </citation>
    <scope>GENOME REANNOTATION</scope>
    <source>
        <strain evidence="3">cv. Nipponbare</strain>
    </source>
</reference>
<dbReference type="EMBL" id="AP008212">
    <property type="protein sequence ID" value="BAF19022.2"/>
    <property type="molecule type" value="Genomic_DNA"/>
</dbReference>
<reference evidence="2" key="3">
    <citation type="journal article" date="2006" name="Nucleic Acids Res.">
        <title>The Rice Annotation Project Database (RAP-DB): hub for Oryza sativa ssp. japonica genome information.</title>
        <authorList>
            <person name="Ohyanagi H."/>
            <person name="Tanaka T."/>
            <person name="Sakai H."/>
            <person name="Shigemoto Y."/>
            <person name="Yamaguchi K."/>
            <person name="Habara T."/>
            <person name="Fujii Y."/>
            <person name="Antonio B.A."/>
            <person name="Nagamura Y."/>
            <person name="Imanishi T."/>
            <person name="Ikeo K."/>
            <person name="Itoh T."/>
            <person name="Gojobori T."/>
            <person name="Sasaki T."/>
        </authorList>
    </citation>
    <scope>NUCLEOTIDE SEQUENCE</scope>
</reference>
<evidence type="ECO:0000313" key="3">
    <source>
        <dbReference type="Proteomes" id="UP000000763"/>
    </source>
</evidence>
<evidence type="ECO:0000313" key="1">
    <source>
        <dbReference type="EMBL" id="BAD35907.1"/>
    </source>
</evidence>
<name>A0A5S6R6T4_ORYSJ</name>
<dbReference type="OrthoDB" id="992831at2759"/>
<dbReference type="PANTHER" id="PTHR37707">
    <property type="entry name" value="MATERNAL EFFECT EMBRYO ARREST 9"/>
    <property type="match status" value="1"/>
</dbReference>
<sequence length="109" mass="10990">MDALFEQLCALADMAVDGSRGFDPARLDGVLALFGGEARAALAAAEEEHEAAAGGTEAAVEAARGHLDDVMDAAVGKYRGSSGDADALSAATAAMDVAFKATTSNTRRS</sequence>
<proteinExistence type="predicted"/>
<accession>A0A5S6R6T4</accession>
<dbReference type="EMBL" id="AP004758">
    <property type="protein sequence ID" value="BAD35907.1"/>
    <property type="molecule type" value="Genomic_DNA"/>
</dbReference>
<reference evidence="2 3" key="2">
    <citation type="journal article" date="2005" name="Nature">
        <title>The map-based sequence of the rice genome.</title>
        <authorList>
            <consortium name="International rice genome sequencing project (IRGSP)"/>
            <person name="Matsumoto T."/>
            <person name="Wu J."/>
            <person name="Kanamori H."/>
            <person name="Katayose Y."/>
            <person name="Fujisawa M."/>
            <person name="Namiki N."/>
            <person name="Mizuno H."/>
            <person name="Yamamoto K."/>
            <person name="Antonio B.A."/>
            <person name="Baba T."/>
            <person name="Sakata K."/>
            <person name="Nagamura Y."/>
            <person name="Aoki H."/>
            <person name="Arikawa K."/>
            <person name="Arita K."/>
            <person name="Bito T."/>
            <person name="Chiden Y."/>
            <person name="Fujitsuka N."/>
            <person name="Fukunaka R."/>
            <person name="Hamada M."/>
            <person name="Harada C."/>
            <person name="Hayashi A."/>
            <person name="Hijishita S."/>
            <person name="Honda M."/>
            <person name="Hosokawa S."/>
            <person name="Ichikawa Y."/>
            <person name="Idonuma A."/>
            <person name="Iijima M."/>
            <person name="Ikeda M."/>
            <person name="Ikeno M."/>
            <person name="Ito K."/>
            <person name="Ito S."/>
            <person name="Ito T."/>
            <person name="Ito Y."/>
            <person name="Ito Y."/>
            <person name="Iwabuchi A."/>
            <person name="Kamiya K."/>
            <person name="Karasawa W."/>
            <person name="Kurita K."/>
            <person name="Katagiri S."/>
            <person name="Kikuta A."/>
            <person name="Kobayashi H."/>
            <person name="Kobayashi N."/>
            <person name="Machita K."/>
            <person name="Maehara T."/>
            <person name="Masukawa M."/>
            <person name="Mizubayashi T."/>
            <person name="Mukai Y."/>
            <person name="Nagasaki H."/>
            <person name="Nagata Y."/>
            <person name="Naito S."/>
            <person name="Nakashima M."/>
            <person name="Nakama Y."/>
            <person name="Nakamichi Y."/>
            <person name="Nakamura M."/>
            <person name="Meguro A."/>
            <person name="Negishi M."/>
            <person name="Ohta I."/>
            <person name="Ohta T."/>
            <person name="Okamoto M."/>
            <person name="Ono N."/>
            <person name="Saji S."/>
            <person name="Sakaguchi M."/>
            <person name="Sakai K."/>
            <person name="Shibata M."/>
            <person name="Shimokawa T."/>
            <person name="Song J."/>
            <person name="Takazaki Y."/>
            <person name="Terasawa K."/>
            <person name="Tsugane M."/>
            <person name="Tsuji K."/>
            <person name="Ueda S."/>
            <person name="Waki K."/>
            <person name="Yamagata H."/>
            <person name="Yamamoto M."/>
            <person name="Yamamoto S."/>
            <person name="Yamane H."/>
            <person name="Yoshiki S."/>
            <person name="Yoshihara R."/>
            <person name="Yukawa K."/>
            <person name="Zhong H."/>
            <person name="Yano M."/>
            <person name="Yuan Q."/>
            <person name="Ouyang S."/>
            <person name="Liu J."/>
            <person name="Jones K.M."/>
            <person name="Gansberger K."/>
            <person name="Moffat K."/>
            <person name="Hill J."/>
            <person name="Bera J."/>
            <person name="Fadrosh D."/>
            <person name="Jin S."/>
            <person name="Johri S."/>
            <person name="Kim M."/>
            <person name="Overton L."/>
            <person name="Reardon M."/>
            <person name="Tsitrin T."/>
            <person name="Vuong H."/>
            <person name="Weaver B."/>
            <person name="Ciecko A."/>
            <person name="Tallon L."/>
            <person name="Jackson J."/>
            <person name="Pai G."/>
            <person name="Aken S.V."/>
            <person name="Utterback T."/>
            <person name="Reidmuller S."/>
            <person name="Feldblyum T."/>
            <person name="Hsiao J."/>
            <person name="Zismann V."/>
            <person name="Iobst S."/>
            <person name="de Vazeille A.R."/>
            <person name="Buell C.R."/>
            <person name="Ying K."/>
            <person name="Li Y."/>
            <person name="Lu T."/>
            <person name="Huang Y."/>
            <person name="Zhao Q."/>
            <person name="Feng Q."/>
            <person name="Zhang L."/>
            <person name="Zhu J."/>
            <person name="Weng Q."/>
            <person name="Mu J."/>
            <person name="Lu Y."/>
            <person name="Fan D."/>
            <person name="Liu Y."/>
            <person name="Guan J."/>
            <person name="Zhang Y."/>
            <person name="Yu S."/>
            <person name="Liu X."/>
            <person name="Zhang Y."/>
            <person name="Hong G."/>
            <person name="Han B."/>
            <person name="Choisne N."/>
            <person name="Demange N."/>
            <person name="Orjeda G."/>
            <person name="Samain S."/>
            <person name="Cattolico L."/>
            <person name="Pelletier E."/>
            <person name="Couloux A."/>
            <person name="Segurens B."/>
            <person name="Wincker P."/>
            <person name="D'Hont A."/>
            <person name="Scarpelli C."/>
            <person name="Weissenbach J."/>
            <person name="Salanoubat M."/>
            <person name="Quetier F."/>
            <person name="Yu Y."/>
            <person name="Kim H.R."/>
            <person name="Rambo T."/>
            <person name="Currie J."/>
            <person name="Collura K."/>
            <person name="Luo M."/>
            <person name="Yang T."/>
            <person name="Ammiraju J.S.S."/>
            <person name="Engler F."/>
            <person name="Soderlund C."/>
            <person name="Wing R.A."/>
            <person name="Palmer L.E."/>
            <person name="de la Bastide M."/>
            <person name="Spiegel L."/>
            <person name="Nascimento L."/>
            <person name="Zutavern T."/>
            <person name="O'Shaughnessy A."/>
            <person name="Dike S."/>
            <person name="Dedhia N."/>
            <person name="Preston R."/>
            <person name="Balija V."/>
            <person name="McCombie W.R."/>
            <person name="Chow T."/>
            <person name="Chen H."/>
            <person name="Chung M."/>
            <person name="Chen C."/>
            <person name="Shaw J."/>
            <person name="Wu H."/>
            <person name="Hsiao K."/>
            <person name="Chao Y."/>
            <person name="Chu M."/>
            <person name="Cheng C."/>
            <person name="Hour A."/>
            <person name="Lee P."/>
            <person name="Lin S."/>
            <person name="Lin Y."/>
            <person name="Liou J."/>
            <person name="Liu S."/>
            <person name="Hsing Y."/>
            <person name="Raghuvanshi S."/>
            <person name="Mohanty A."/>
            <person name="Bharti A.K."/>
            <person name="Gaur A."/>
            <person name="Gupta V."/>
            <person name="Kumar D."/>
            <person name="Ravi V."/>
            <person name="Vij S."/>
            <person name="Kapur A."/>
            <person name="Khurana P."/>
            <person name="Khurana P."/>
            <person name="Khurana J.P."/>
            <person name="Tyagi A.K."/>
            <person name="Gaikwad K."/>
            <person name="Singh A."/>
            <person name="Dalal V."/>
            <person name="Srivastava S."/>
            <person name="Dixit A."/>
            <person name="Pal A.K."/>
            <person name="Ghazi I.A."/>
            <person name="Yadav M."/>
            <person name="Pandit A."/>
            <person name="Bhargava A."/>
            <person name="Sureshbabu K."/>
            <person name="Batra K."/>
            <person name="Sharma T.R."/>
            <person name="Mohapatra T."/>
            <person name="Singh N.K."/>
            <person name="Messing J."/>
            <person name="Nelson A.B."/>
            <person name="Fuks G."/>
            <person name="Kavchok S."/>
            <person name="Keizer G."/>
            <person name="Linton E."/>
            <person name="Llaca V."/>
            <person name="Song R."/>
            <person name="Tanyolac B."/>
            <person name="Young S."/>
            <person name="Ho-Il K."/>
            <person name="Hahn J.H."/>
            <person name="Sangsakoo G."/>
            <person name="Vanavichit A."/>
            <person name="de Mattos Luiz.A.T."/>
            <person name="Zimmer P.D."/>
            <person name="Malone G."/>
            <person name="Dellagostin O."/>
            <person name="de Oliveira A.C."/>
            <person name="Bevan M."/>
            <person name="Bancroft I."/>
            <person name="Minx P."/>
            <person name="Cordum H."/>
            <person name="Wilson R."/>
            <person name="Cheng Z."/>
            <person name="Jin W."/>
            <person name="Jiang J."/>
            <person name="Leong S.A."/>
            <person name="Iwama H."/>
            <person name="Gojobori T."/>
            <person name="Itoh T."/>
            <person name="Niimura Y."/>
            <person name="Fujii Y."/>
            <person name="Habara T."/>
            <person name="Sakai H."/>
            <person name="Sato Y."/>
            <person name="Wilson G."/>
            <person name="Kumar K."/>
            <person name="McCouch S."/>
            <person name="Juretic N."/>
            <person name="Hoen D."/>
            <person name="Wright S."/>
            <person name="Bruskiewich R."/>
            <person name="Bureau T."/>
            <person name="Miyao A."/>
            <person name="Hirochika H."/>
            <person name="Nishikawa T."/>
            <person name="Kadowaki K."/>
            <person name="Sugiura M."/>
            <person name="Burr B."/>
            <person name="Sasaki T."/>
        </authorList>
    </citation>
    <scope>NUCLEOTIDE SEQUENCE [LARGE SCALE GENOMIC DNA]</scope>
    <source>
        <strain evidence="3">cv. Nipponbare</strain>
    </source>
</reference>
<reference evidence="2" key="5">
    <citation type="journal article" date="2008" name="Nucleic Acids Res.">
        <title>The Rice Annotation Project Database (RAP-DB): 2008 update.</title>
        <authorList>
            <consortium name="The Rice Annotation Project (RAP)"/>
            <person name="Tanaka T."/>
            <person name="Antonio B.A."/>
            <person name="Kikuchi S."/>
            <person name="Matsumoto T."/>
            <person name="Nagamura Y."/>
            <person name="Numa H."/>
            <person name="Sakai H."/>
            <person name="Wu J."/>
            <person name="Itoh T."/>
            <person name="Sasaki T."/>
            <person name="Aono R."/>
            <person name="Fujii Y."/>
            <person name="Habara T."/>
            <person name="Harada E."/>
            <person name="Kanno M."/>
            <person name="Kawahara Y."/>
            <person name="Kawashima H."/>
            <person name="Kubooka H."/>
            <person name="Matsuya A."/>
            <person name="Nakaoka H."/>
            <person name="Saichi N."/>
            <person name="Sanbonmatsu R."/>
            <person name="Sato Y."/>
            <person name="Shinso Y."/>
            <person name="Suzuki M."/>
            <person name="Takeda J."/>
            <person name="Tanino M."/>
            <person name="Todokoro F."/>
            <person name="Yamaguchi K."/>
            <person name="Yamamoto N."/>
            <person name="Yamasaki C."/>
            <person name="Imanishi T."/>
            <person name="Okido T."/>
            <person name="Tada M."/>
            <person name="Ikeo K."/>
            <person name="Tateno Y."/>
            <person name="Gojobori T."/>
            <person name="Lin Y.C."/>
            <person name="Wei F.J."/>
            <person name="Hsing Y.I."/>
            <person name="Zhao Q."/>
            <person name="Han B."/>
            <person name="Kramer M.R."/>
            <person name="McCombie R.W."/>
            <person name="Lonsdale D."/>
            <person name="O'Donovan C.C."/>
            <person name="Whitfield E.J."/>
            <person name="Apweiler R."/>
            <person name="Koyanagi K.O."/>
            <person name="Khurana J.P."/>
            <person name="Raghuvanshi S."/>
            <person name="Singh N.K."/>
            <person name="Tyagi A.K."/>
            <person name="Haberer G."/>
            <person name="Fujisawa M."/>
            <person name="Hosokawa S."/>
            <person name="Ito Y."/>
            <person name="Ikawa H."/>
            <person name="Shibata M."/>
            <person name="Yamamoto M."/>
            <person name="Bruskiewich R.M."/>
            <person name="Hoen D.R."/>
            <person name="Bureau TE."/>
            <person name="Namiki N."/>
            <person name="Ohyanagi H."/>
            <person name="Sakai Y."/>
            <person name="Nobushima S."/>
            <person name="Sakata K."/>
            <person name="Barrero R.A."/>
            <person name="Sato Y."/>
            <person name="Souvorov A."/>
            <person name="Smith-White B."/>
            <person name="Tatusova T."/>
            <person name="An S."/>
            <person name="An G."/>
            <person name="OOta S."/>
            <person name="Fuks G."/>
            <person name="Messing J."/>
            <person name="Christie K.R."/>
            <person name="Lieberherr D."/>
            <person name="Kim H."/>
            <person name="Zuccolo A."/>
            <person name="Wing R.A."/>
            <person name="Nobuta K."/>
            <person name="Green P.J."/>
            <person name="Lu C."/>
            <person name="Meyers BC."/>
            <person name="Chaparro C."/>
            <person name="Piegu B."/>
            <person name="Panaud O."/>
            <person name="Echeverria M."/>
        </authorList>
    </citation>
    <scope>NUCLEOTIDE SEQUENCE</scope>
</reference>
<gene>
    <name evidence="2" type="ordered locus">Os06g0209400</name>
    <name evidence="1" type="ORF">P0664C05.31</name>
</gene>
<reference evidence="2" key="4">
    <citation type="journal article" date="2007" name="Genome Res.">
        <title>Curated Genome Annotation of Oryza sativa ssp. japonica and Comparative Genome Analysis with Arabidopsis thaliana.</title>
        <authorList>
            <consortium name="The Rice Annotation Project (RAP)"/>
            <person name="Itoh T."/>
            <person name="Tanaka T."/>
            <person name="Barrero R.A."/>
            <person name="Yamasaki C."/>
            <person name="Fujii Y."/>
            <person name="Hilton P.B."/>
            <person name="Antonio B.A."/>
            <person name="Aono H."/>
            <person name="Apweiler R."/>
            <person name="Bruskiewich R."/>
            <person name="Bureau T."/>
            <person name="Burr F."/>
            <person name="Costa de Oliveira A."/>
            <person name="Fuks G."/>
            <person name="Habara T."/>
            <person name="Haberer G."/>
            <person name="Han B."/>
            <person name="Harada E."/>
            <person name="Hiraki A.T."/>
            <person name="Hirochika H."/>
            <person name="Hoen D."/>
            <person name="Hokari H."/>
            <person name="Hosokawa S."/>
            <person name="Hsing Y."/>
            <person name="Ikawa H."/>
            <person name="Ikeo K."/>
            <person name="Imanishi T."/>
            <person name="Ito Y."/>
            <person name="Jaiswal P."/>
            <person name="Kanno M."/>
            <person name="Kawahara Y."/>
            <person name="Kawamura T."/>
            <person name="Kawashima H."/>
            <person name="Khurana J.P."/>
            <person name="Kikuchi S."/>
            <person name="Komatsu S."/>
            <person name="Koyanagi K.O."/>
            <person name="Kubooka H."/>
            <person name="Lieberherr D."/>
            <person name="Lin Y.C."/>
            <person name="Lonsdale D."/>
            <person name="Matsumoto T."/>
            <person name="Matsuya A."/>
            <person name="McCombie W.R."/>
            <person name="Messing J."/>
            <person name="Miyao A."/>
            <person name="Mulder N."/>
            <person name="Nagamura Y."/>
            <person name="Nam J."/>
            <person name="Namiki N."/>
            <person name="Numa H."/>
            <person name="Nurimoto S."/>
            <person name="O'donovan C."/>
            <person name="Ohyanagi H."/>
            <person name="Okido T."/>
            <person name="Oota S."/>
            <person name="Osato N."/>
            <person name="Palmer L.E."/>
            <person name="Quetier F."/>
            <person name="Raghuvanshi S."/>
            <person name="Saichi N."/>
            <person name="Sakai H."/>
            <person name="Sakai Y."/>
            <person name="Sakata K."/>
            <person name="Sakurai T."/>
            <person name="Sato F."/>
            <person name="Sato Y."/>
            <person name="Schoof H."/>
            <person name="Seki M."/>
            <person name="Shibata M."/>
            <person name="Shimizu Y."/>
            <person name="Shinozaki K."/>
            <person name="Shinso Y."/>
            <person name="Singh N.K."/>
            <person name="Smith-White B."/>
            <person name="Takeda J."/>
            <person name="Tanino M."/>
            <person name="Tatusova T."/>
            <person name="Thongjuea S."/>
            <person name="Todokoro F."/>
            <person name="Tsugane M."/>
            <person name="Tyagi A.K."/>
            <person name="Vanavichit A."/>
            <person name="Wang A."/>
            <person name="Wing R.A."/>
            <person name="Yamaguchi K."/>
            <person name="Yamamoto M."/>
            <person name="Yamamoto N."/>
            <person name="Yu Y."/>
            <person name="Zhang H."/>
            <person name="Zhao Q."/>
            <person name="Higo K."/>
            <person name="Burr B."/>
            <person name="Gojobori T."/>
            <person name="Sasaki T."/>
        </authorList>
    </citation>
    <scope>NUCLEOTIDE SEQUENCE</scope>
</reference>
<dbReference type="Gramene" id="Os06t0209400-00">
    <property type="protein sequence ID" value="Os06t0209400-00"/>
    <property type="gene ID" value="Os06g0209400"/>
</dbReference>
<reference evidence="2" key="7">
    <citation type="submission" date="2012-08" db="EMBL/GenBank/DDBJ databases">
        <title>Oryza sativa nipponbare(GA3) genomic DNA, chromosome 6.</title>
        <authorList>
            <consortium name="IRGSP(International Rice Genome Sequencing Project)"/>
        </authorList>
    </citation>
    <scope>NUCLEOTIDE SEQUENCE</scope>
</reference>
<reference evidence="1" key="1">
    <citation type="submission" date="2002-02" db="EMBL/GenBank/DDBJ databases">
        <title>Oryza sativa nipponbare(GA3) genomic DNA, chromosome 6, PAC clone:P0664C05.</title>
        <authorList>
            <person name="Sasaki T."/>
            <person name="Matsumoto T."/>
            <person name="Yamamoto K."/>
        </authorList>
    </citation>
    <scope>NUCLEOTIDE SEQUENCE</scope>
</reference>
<dbReference type="KEGG" id="osa:4340451"/>